<dbReference type="OrthoDB" id="8410700at2"/>
<sequence length="152" mass="15665">MTISYTLTDAKSAPNAQPVMRSDGAFIPADPRNTDFQVYLSWLSNGGAPGAAPNTASAVPTQVSRRQFFQAAAQDGLITNAEAIALISTGAMPASLSSAIAALPNAEQFAAQMAVLGDQTFERSSLIVVALAAAMNKTNSDLDALFTLAASL</sequence>
<name>A0A2S6MWV1_9HYPH</name>
<dbReference type="AlphaFoldDB" id="A0A2S6MWV1"/>
<evidence type="ECO:0000313" key="2">
    <source>
        <dbReference type="Proteomes" id="UP000239089"/>
    </source>
</evidence>
<gene>
    <name evidence="1" type="ORF">CCR94_21515</name>
</gene>
<reference evidence="1 2" key="1">
    <citation type="journal article" date="2018" name="Arch. Microbiol.">
        <title>New insights into the metabolic potential of the phototrophic purple bacterium Rhodopila globiformis DSM 161(T) from its draft genome sequence and evidence for a vanadium-dependent nitrogenase.</title>
        <authorList>
            <person name="Imhoff J.F."/>
            <person name="Rahn T."/>
            <person name="Kunzel S."/>
            <person name="Neulinger S.C."/>
        </authorList>
    </citation>
    <scope>NUCLEOTIDE SEQUENCE [LARGE SCALE GENOMIC DNA]</scope>
    <source>
        <strain evidence="1 2">DSM 16996</strain>
    </source>
</reference>
<dbReference type="Proteomes" id="UP000239089">
    <property type="component" value="Unassembled WGS sequence"/>
</dbReference>
<protein>
    <submittedName>
        <fullName evidence="1">Uncharacterized protein</fullName>
    </submittedName>
</protein>
<organism evidence="1 2">
    <name type="scientific">Rhodoblastus sphagnicola</name>
    <dbReference type="NCBI Taxonomy" id="333368"/>
    <lineage>
        <taxon>Bacteria</taxon>
        <taxon>Pseudomonadati</taxon>
        <taxon>Pseudomonadota</taxon>
        <taxon>Alphaproteobacteria</taxon>
        <taxon>Hyphomicrobiales</taxon>
        <taxon>Rhodoblastaceae</taxon>
        <taxon>Rhodoblastus</taxon>
    </lineage>
</organism>
<dbReference type="EMBL" id="NHSJ01000130">
    <property type="protein sequence ID" value="PPQ26844.1"/>
    <property type="molecule type" value="Genomic_DNA"/>
</dbReference>
<comment type="caution">
    <text evidence="1">The sequence shown here is derived from an EMBL/GenBank/DDBJ whole genome shotgun (WGS) entry which is preliminary data.</text>
</comment>
<accession>A0A2S6MWV1</accession>
<keyword evidence="2" id="KW-1185">Reference proteome</keyword>
<proteinExistence type="predicted"/>
<dbReference type="RefSeq" id="WP_104510211.1">
    <property type="nucleotide sequence ID" value="NZ_JACIGC010000034.1"/>
</dbReference>
<evidence type="ECO:0000313" key="1">
    <source>
        <dbReference type="EMBL" id="PPQ26844.1"/>
    </source>
</evidence>